<dbReference type="EMBL" id="CAJNOT010000384">
    <property type="protein sequence ID" value="CAF0962798.1"/>
    <property type="molecule type" value="Genomic_DNA"/>
</dbReference>
<evidence type="ECO:0000313" key="2">
    <source>
        <dbReference type="EMBL" id="CAF0962798.1"/>
    </source>
</evidence>
<proteinExistence type="predicted"/>
<feature type="transmembrane region" description="Helical" evidence="1">
    <location>
        <begin position="114"/>
        <end position="134"/>
    </location>
</feature>
<reference evidence="2" key="1">
    <citation type="submission" date="2021-02" db="EMBL/GenBank/DDBJ databases">
        <authorList>
            <person name="Nowell W R."/>
        </authorList>
    </citation>
    <scope>NUCLEOTIDE SEQUENCE</scope>
</reference>
<gene>
    <name evidence="2" type="ORF">ZHD862_LOCUS10611</name>
</gene>
<name>A0A814E285_9BILA</name>
<accession>A0A814E285</accession>
<keyword evidence="1" id="KW-1133">Transmembrane helix</keyword>
<sequence>MTSGVNSFVDPSVCSCFPGSYQYTICNKIKWSTLSIYTALLIIIVYLSSGLYALIDVTTMISTELHDGKDYTILWLIESSSLMTILGSISVLIYFTVVIFITVLLCGIQLGKPWLLLLWSLTMIFMLLADGSVTVLSLREHQQQNYRPINQIKILFFVMIVRLIVALCAIFVTIFHFRRLYKAQSEHINRQRMLDRYNSECSSLSYYGSWAHSATFLNPSKESNDDHYTSDFPLSIPLPRAKFVSLQHHSTSTTLHAHNQHSEHTTQSNQRAIKRYADDFRYNVPLQERFHQQQKKDVQKF</sequence>
<dbReference type="Proteomes" id="UP000663864">
    <property type="component" value="Unassembled WGS sequence"/>
</dbReference>
<feature type="transmembrane region" description="Helical" evidence="1">
    <location>
        <begin position="85"/>
        <end position="107"/>
    </location>
</feature>
<feature type="transmembrane region" description="Helical" evidence="1">
    <location>
        <begin position="154"/>
        <end position="177"/>
    </location>
</feature>
<feature type="transmembrane region" description="Helical" evidence="1">
    <location>
        <begin position="34"/>
        <end position="55"/>
    </location>
</feature>
<evidence type="ECO:0000256" key="1">
    <source>
        <dbReference type="SAM" id="Phobius"/>
    </source>
</evidence>
<evidence type="ECO:0000313" key="3">
    <source>
        <dbReference type="Proteomes" id="UP000663864"/>
    </source>
</evidence>
<organism evidence="2 3">
    <name type="scientific">Rotaria sordida</name>
    <dbReference type="NCBI Taxonomy" id="392033"/>
    <lineage>
        <taxon>Eukaryota</taxon>
        <taxon>Metazoa</taxon>
        <taxon>Spiralia</taxon>
        <taxon>Gnathifera</taxon>
        <taxon>Rotifera</taxon>
        <taxon>Eurotatoria</taxon>
        <taxon>Bdelloidea</taxon>
        <taxon>Philodinida</taxon>
        <taxon>Philodinidae</taxon>
        <taxon>Rotaria</taxon>
    </lineage>
</organism>
<dbReference type="AlphaFoldDB" id="A0A814E285"/>
<keyword evidence="1" id="KW-0812">Transmembrane</keyword>
<comment type="caution">
    <text evidence="2">The sequence shown here is derived from an EMBL/GenBank/DDBJ whole genome shotgun (WGS) entry which is preliminary data.</text>
</comment>
<keyword evidence="1" id="KW-0472">Membrane</keyword>
<protein>
    <submittedName>
        <fullName evidence="2">Uncharacterized protein</fullName>
    </submittedName>
</protein>